<dbReference type="Pfam" id="PF02627">
    <property type="entry name" value="CMD"/>
    <property type="match status" value="1"/>
</dbReference>
<comment type="caution">
    <text evidence="2">The sequence shown here is derived from an EMBL/GenBank/DDBJ whole genome shotgun (WGS) entry which is preliminary data.</text>
</comment>
<organism evidence="2 3">
    <name type="scientific">Lactiplantibacillus pentosus</name>
    <name type="common">Lactobacillus pentosus</name>
    <dbReference type="NCBI Taxonomy" id="1589"/>
    <lineage>
        <taxon>Bacteria</taxon>
        <taxon>Bacillati</taxon>
        <taxon>Bacillota</taxon>
        <taxon>Bacilli</taxon>
        <taxon>Lactobacillales</taxon>
        <taxon>Lactobacillaceae</taxon>
        <taxon>Lactiplantibacillus</taxon>
    </lineage>
</organism>
<dbReference type="Gene3D" id="1.20.1290.10">
    <property type="entry name" value="AhpD-like"/>
    <property type="match status" value="1"/>
</dbReference>
<evidence type="ECO:0000259" key="1">
    <source>
        <dbReference type="Pfam" id="PF02627"/>
    </source>
</evidence>
<evidence type="ECO:0000313" key="2">
    <source>
        <dbReference type="EMBL" id="RMW57091.1"/>
    </source>
</evidence>
<dbReference type="InterPro" id="IPR029032">
    <property type="entry name" value="AhpD-like"/>
</dbReference>
<sequence length="57" mass="6458">MLFGEVWSREKKLGSRDRSMITVSTLITKVACAQLPDHIMLAKQRGITKNEIVELIT</sequence>
<dbReference type="SUPFAM" id="SSF69118">
    <property type="entry name" value="AhpD-like"/>
    <property type="match status" value="1"/>
</dbReference>
<evidence type="ECO:0000313" key="3">
    <source>
        <dbReference type="Proteomes" id="UP000281061"/>
    </source>
</evidence>
<name>A0AB37RND5_LACPE</name>
<proteinExistence type="predicted"/>
<gene>
    <name evidence="2" type="ORF">D6U17_01620</name>
</gene>
<dbReference type="EMBL" id="RDCL01000019">
    <property type="protein sequence ID" value="RMW57091.1"/>
    <property type="molecule type" value="Genomic_DNA"/>
</dbReference>
<feature type="domain" description="Carboxymuconolactone decarboxylase-like" evidence="1">
    <location>
        <begin position="2"/>
        <end position="56"/>
    </location>
</feature>
<accession>A0AB37RND5</accession>
<dbReference type="Proteomes" id="UP000281061">
    <property type="component" value="Unassembled WGS sequence"/>
</dbReference>
<dbReference type="InterPro" id="IPR003779">
    <property type="entry name" value="CMD-like"/>
</dbReference>
<dbReference type="GO" id="GO:0051920">
    <property type="term" value="F:peroxiredoxin activity"/>
    <property type="evidence" value="ECO:0007669"/>
    <property type="project" value="InterPro"/>
</dbReference>
<protein>
    <submittedName>
        <fullName evidence="2">Carboxymuconolactone decarboxylase family protein</fullName>
    </submittedName>
</protein>
<reference evidence="2 3" key="1">
    <citation type="submission" date="2018-10" db="EMBL/GenBank/DDBJ databases">
        <title>Genome sequences of five Lactobacillus pentosus strains isolated from brines of traditionally fermented spanish-style green table olives and differences between them.</title>
        <authorList>
            <person name="Jimenez Diaz R."/>
        </authorList>
    </citation>
    <scope>NUCLEOTIDE SEQUENCE [LARGE SCALE GENOMIC DNA]</scope>
    <source>
        <strain evidence="2 3">IG8</strain>
    </source>
</reference>
<dbReference type="AlphaFoldDB" id="A0AB37RND5"/>